<accession>A0AA88X4U9</accession>
<dbReference type="EMBL" id="JAVXUP010000067">
    <property type="protein sequence ID" value="KAK3039951.1"/>
    <property type="molecule type" value="Genomic_DNA"/>
</dbReference>
<dbReference type="SUPFAM" id="SSF55658">
    <property type="entry name" value="L9 N-domain-like"/>
    <property type="match status" value="1"/>
</dbReference>
<feature type="compositionally biased region" description="Polar residues" evidence="2">
    <location>
        <begin position="521"/>
        <end position="534"/>
    </location>
</feature>
<proteinExistence type="predicted"/>
<evidence type="ECO:0000259" key="3">
    <source>
        <dbReference type="Pfam" id="PF01693"/>
    </source>
</evidence>
<evidence type="ECO:0000313" key="5">
    <source>
        <dbReference type="Proteomes" id="UP001188597"/>
    </source>
</evidence>
<feature type="domain" description="Ribonuclease H1 N-terminal" evidence="3">
    <location>
        <begin position="150"/>
        <end position="190"/>
    </location>
</feature>
<protein>
    <recommendedName>
        <fullName evidence="3">Ribonuclease H1 N-terminal domain-containing protein</fullName>
    </recommendedName>
</protein>
<feature type="coiled-coil region" evidence="1">
    <location>
        <begin position="25"/>
        <end position="52"/>
    </location>
</feature>
<dbReference type="InterPro" id="IPR011320">
    <property type="entry name" value="RNase_H1_N"/>
</dbReference>
<dbReference type="InterPro" id="IPR009027">
    <property type="entry name" value="Ribosomal_bL9/RNase_H1_N"/>
</dbReference>
<dbReference type="AlphaFoldDB" id="A0AA88X4U9"/>
<keyword evidence="1" id="KW-0175">Coiled coil</keyword>
<gene>
    <name evidence="4" type="ORF">RJ639_027786</name>
</gene>
<name>A0AA88X4U9_9ASTE</name>
<dbReference type="InterPro" id="IPR037056">
    <property type="entry name" value="RNase_H1_N_sf"/>
</dbReference>
<keyword evidence="5" id="KW-1185">Reference proteome</keyword>
<dbReference type="Proteomes" id="UP001188597">
    <property type="component" value="Unassembled WGS sequence"/>
</dbReference>
<evidence type="ECO:0000313" key="4">
    <source>
        <dbReference type="EMBL" id="KAK3039951.1"/>
    </source>
</evidence>
<feature type="compositionally biased region" description="Basic and acidic residues" evidence="2">
    <location>
        <begin position="499"/>
        <end position="510"/>
    </location>
</feature>
<comment type="caution">
    <text evidence="4">The sequence shown here is derived from an EMBL/GenBank/DDBJ whole genome shotgun (WGS) entry which is preliminary data.</text>
</comment>
<feature type="region of interest" description="Disordered" evidence="2">
    <location>
        <begin position="490"/>
        <end position="534"/>
    </location>
</feature>
<dbReference type="Gene3D" id="3.40.970.10">
    <property type="entry name" value="Ribonuclease H1, N-terminal domain"/>
    <property type="match status" value="1"/>
</dbReference>
<dbReference type="Pfam" id="PF01693">
    <property type="entry name" value="Cauli_VI"/>
    <property type="match status" value="1"/>
</dbReference>
<evidence type="ECO:0000256" key="1">
    <source>
        <dbReference type="SAM" id="Coils"/>
    </source>
</evidence>
<reference evidence="4" key="1">
    <citation type="submission" date="2022-12" db="EMBL/GenBank/DDBJ databases">
        <title>Draft genome assemblies for two species of Escallonia (Escalloniales).</title>
        <authorList>
            <person name="Chanderbali A."/>
            <person name="Dervinis C."/>
            <person name="Anghel I."/>
            <person name="Soltis D."/>
            <person name="Soltis P."/>
            <person name="Zapata F."/>
        </authorList>
    </citation>
    <scope>NUCLEOTIDE SEQUENCE</scope>
    <source>
        <strain evidence="4">UCBG64.0493</strain>
        <tissue evidence="4">Leaf</tissue>
    </source>
</reference>
<evidence type="ECO:0000256" key="2">
    <source>
        <dbReference type="SAM" id="MobiDB-lite"/>
    </source>
</evidence>
<organism evidence="4 5">
    <name type="scientific">Escallonia herrerae</name>
    <dbReference type="NCBI Taxonomy" id="1293975"/>
    <lineage>
        <taxon>Eukaryota</taxon>
        <taxon>Viridiplantae</taxon>
        <taxon>Streptophyta</taxon>
        <taxon>Embryophyta</taxon>
        <taxon>Tracheophyta</taxon>
        <taxon>Spermatophyta</taxon>
        <taxon>Magnoliopsida</taxon>
        <taxon>eudicotyledons</taxon>
        <taxon>Gunneridae</taxon>
        <taxon>Pentapetalae</taxon>
        <taxon>asterids</taxon>
        <taxon>campanulids</taxon>
        <taxon>Escalloniales</taxon>
        <taxon>Escalloniaceae</taxon>
        <taxon>Escallonia</taxon>
    </lineage>
</organism>
<sequence>MDHLKKAIQEMRTSEEEHLARVRLHEETIRNLDQVIQKSKEAAEEMRLARIEMEKVVASMDSNKKTETVKSPEIIKLSWADQSEQGLTQKPSGYIPVSEQDKLMKAKSSGPSHLTIQDHIMDLTEKLGLEKPEEVLSLRPNEPLKAKVAKWYTIFNGPRRGVYDNWAEASKYILGSSVGHRSYKTEEEAKLALNMDKEERFKPFSPIQGTFKDKLEQRKREGQVLLQPVISKPNKVIARQFLGPRMDTRKLPEIMTRNETRKWILDIQTMAVDPNFEEDLTMFAVAEELPGKTGWNVLGFDQGADPEKVRKAYDTGLCKVIILSRNLNEISLFPSTILEAVKRFQSNTGIEDITLTLDSCMPTWTEEGKALCKPYNFTWIQRTRPDQTYHRWIWKDNECPDFIEELLNNFRARQLLSLINIIRRKNGNPIYINGNQSSLIVASRSSKKTSEKDEDVLQRFITKIISNNLGYHKEAAKQICTIMRQSRDTNGFHKCQKCPTEEKDKGKGIAESEISGHSAHSEQNASNDVSSKEA</sequence>